<dbReference type="GO" id="GO:0016829">
    <property type="term" value="F:lyase activity"/>
    <property type="evidence" value="ECO:0007669"/>
    <property type="project" value="UniProtKB-KW"/>
</dbReference>
<proteinExistence type="predicted"/>
<keyword evidence="2" id="KW-1185">Reference proteome</keyword>
<evidence type="ECO:0000313" key="2">
    <source>
        <dbReference type="Proteomes" id="UP000298277"/>
    </source>
</evidence>
<reference evidence="1" key="1">
    <citation type="journal article" date="2019" name="PLoS Negl. Trop. Dis.">
        <title>Revisiting the worldwide diversity of Leptospira species in the environment.</title>
        <authorList>
            <person name="Vincent A.T."/>
            <person name="Schiettekatte O."/>
            <person name="Bourhy P."/>
            <person name="Veyrier F.J."/>
            <person name="Picardeau M."/>
        </authorList>
    </citation>
    <scope>NUCLEOTIDE SEQUENCE [LARGE SCALE GENOMIC DNA]</scope>
    <source>
        <strain evidence="1">201800299</strain>
    </source>
</reference>
<dbReference type="AlphaFoldDB" id="A0A5F1Z1B5"/>
<dbReference type="Proteomes" id="UP000298277">
    <property type="component" value="Unassembled WGS sequence"/>
</dbReference>
<gene>
    <name evidence="1" type="ORF">EHQ17_16885</name>
</gene>
<name>A0A5F1Z1B5_9LEPT</name>
<evidence type="ECO:0000313" key="1">
    <source>
        <dbReference type="EMBL" id="TGK29030.1"/>
    </source>
</evidence>
<dbReference type="Gene3D" id="2.60.120.200">
    <property type="match status" value="1"/>
</dbReference>
<organism evidence="1 2">
    <name type="scientific">Leptospira gomenensis</name>
    <dbReference type="NCBI Taxonomy" id="2484974"/>
    <lineage>
        <taxon>Bacteria</taxon>
        <taxon>Pseudomonadati</taxon>
        <taxon>Spirochaetota</taxon>
        <taxon>Spirochaetia</taxon>
        <taxon>Leptospirales</taxon>
        <taxon>Leptospiraceae</taxon>
        <taxon>Leptospira</taxon>
    </lineage>
</organism>
<keyword evidence="1" id="KW-0456">Lyase</keyword>
<comment type="caution">
    <text evidence="1">The sequence shown here is derived from an EMBL/GenBank/DDBJ whole genome shotgun (WGS) entry which is preliminary data.</text>
</comment>
<accession>A0A5F1Z1B5</accession>
<protein>
    <submittedName>
        <fullName evidence="1">Polysaccharide lyase</fullName>
    </submittedName>
</protein>
<dbReference type="EMBL" id="RQFA01000073">
    <property type="protein sequence ID" value="TGK29030.1"/>
    <property type="molecule type" value="Genomic_DNA"/>
</dbReference>
<sequence>MSLDSFLVFPKEYGLFKNDPARFVGMVMGFCWKKISLRILRRFATAFFLSVSFAVVNCKTEDSRRFTEDLLLFGAAFNSAQCSPSADSVRTGPKRSFVTSFESVSDFSDFYIVPQNYHGSCSHDLSSEQVRSGAKSHKGWVYSSYVSENPFVNNNHRGYPTIQLDKTSGGRFVTPVLITMNVWLDMNLREMSPENEWFSFATITDDSSDVWSSPVLVNLSYEGFVHLMHVPWAGGKQTTFQTSTLLFPKSEWVELKIYLDFSNPEGVVRVWQNGILVSEAKVYCRKNAISQLHFGLYAPPTVSSGSIYNDDLRIEEVDGTP</sequence>